<sequence>CSDPFTALCPGECRRRGKCIRGFCHCNPPYWGLDCGRQRAWQLAPGATLVPNRAALRIYV</sequence>
<evidence type="ECO:0000313" key="2">
    <source>
        <dbReference type="Proteomes" id="UP000236333"/>
    </source>
</evidence>
<gene>
    <name evidence="1" type="ORF">TSOC_003813</name>
</gene>
<name>A0A2J8AAT9_9CHLO</name>
<keyword evidence="2" id="KW-1185">Reference proteome</keyword>
<comment type="caution">
    <text evidence="1">The sequence shown here is derived from an EMBL/GenBank/DDBJ whole genome shotgun (WGS) entry which is preliminary data.</text>
</comment>
<dbReference type="Gene3D" id="2.10.25.10">
    <property type="entry name" value="Laminin"/>
    <property type="match status" value="1"/>
</dbReference>
<evidence type="ECO:0000313" key="1">
    <source>
        <dbReference type="EMBL" id="PNH09583.1"/>
    </source>
</evidence>
<dbReference type="EMBL" id="PGGS01000085">
    <property type="protein sequence ID" value="PNH09583.1"/>
    <property type="molecule type" value="Genomic_DNA"/>
</dbReference>
<evidence type="ECO:0008006" key="3">
    <source>
        <dbReference type="Google" id="ProtNLM"/>
    </source>
</evidence>
<protein>
    <recommendedName>
        <fullName evidence="3">EGF-like domain-containing protein</fullName>
    </recommendedName>
</protein>
<dbReference type="AlphaFoldDB" id="A0A2J8AAT9"/>
<organism evidence="1 2">
    <name type="scientific">Tetrabaena socialis</name>
    <dbReference type="NCBI Taxonomy" id="47790"/>
    <lineage>
        <taxon>Eukaryota</taxon>
        <taxon>Viridiplantae</taxon>
        <taxon>Chlorophyta</taxon>
        <taxon>core chlorophytes</taxon>
        <taxon>Chlorophyceae</taxon>
        <taxon>CS clade</taxon>
        <taxon>Chlamydomonadales</taxon>
        <taxon>Tetrabaenaceae</taxon>
        <taxon>Tetrabaena</taxon>
    </lineage>
</organism>
<reference evidence="1 2" key="1">
    <citation type="journal article" date="2017" name="Mol. Biol. Evol.">
        <title>The 4-celled Tetrabaena socialis nuclear genome reveals the essential components for genetic control of cell number at the origin of multicellularity in the volvocine lineage.</title>
        <authorList>
            <person name="Featherston J."/>
            <person name="Arakaki Y."/>
            <person name="Hanschen E.R."/>
            <person name="Ferris P.J."/>
            <person name="Michod R.E."/>
            <person name="Olson B.J.S.C."/>
            <person name="Nozaki H."/>
            <person name="Durand P.M."/>
        </authorList>
    </citation>
    <scope>NUCLEOTIDE SEQUENCE [LARGE SCALE GENOMIC DNA]</scope>
    <source>
        <strain evidence="1 2">NIES-571</strain>
    </source>
</reference>
<proteinExistence type="predicted"/>
<feature type="non-terminal residue" evidence="1">
    <location>
        <position position="1"/>
    </location>
</feature>
<dbReference type="Proteomes" id="UP000236333">
    <property type="component" value="Unassembled WGS sequence"/>
</dbReference>
<dbReference type="OrthoDB" id="1924787at2759"/>
<accession>A0A2J8AAT9</accession>